<dbReference type="EMBL" id="CP031050">
    <property type="protein sequence ID" value="QDZ25512.1"/>
    <property type="molecule type" value="Genomic_DNA"/>
</dbReference>
<sequence length="231" mass="26065">MTTGKADQAILKCKTVVFKNRIRIRDFFRGFDKLRCGFITPSKFCSGLSMAGINLSPAEIESIVEKFTEACRNVPSMSLVNYQAFCDIIDESFTVKNLEKYPLQQVSDVPLDIMNTTRYQTCNKSMTEQEEDVLNYVLTRIAQVCKIKRILVKPVFDDAAANKNSTLSVNRVTANQFKQALNVKLGLSLNDSEVQVLLKKFDDNNDGMVNYVAFANLVDPPEQAFDPYSLK</sequence>
<gene>
    <name evidence="1" type="ORF">A3770_17p80300</name>
</gene>
<dbReference type="Gene3D" id="1.10.238.10">
    <property type="entry name" value="EF-hand"/>
    <property type="match status" value="2"/>
</dbReference>
<proteinExistence type="predicted"/>
<dbReference type="STRING" id="1764295.A0A5B8N0H0"/>
<dbReference type="InterPro" id="IPR052603">
    <property type="entry name" value="EFCB6"/>
</dbReference>
<protein>
    <submittedName>
        <fullName evidence="1">Uncharacterized protein</fullName>
    </submittedName>
</protein>
<dbReference type="AlphaFoldDB" id="A0A5B8N0H0"/>
<keyword evidence="2" id="KW-1185">Reference proteome</keyword>
<reference evidence="1 2" key="1">
    <citation type="submission" date="2018-07" db="EMBL/GenBank/DDBJ databases">
        <title>The complete nuclear genome of the prasinophyte Chloropicon primus (CCMP1205).</title>
        <authorList>
            <person name="Pombert J.-F."/>
            <person name="Otis C."/>
            <person name="Turmel M."/>
            <person name="Lemieux C."/>
        </authorList>
    </citation>
    <scope>NUCLEOTIDE SEQUENCE [LARGE SCALE GENOMIC DNA]</scope>
    <source>
        <strain evidence="1 2">CCMP1205</strain>
    </source>
</reference>
<dbReference type="Proteomes" id="UP000316726">
    <property type="component" value="Chromosome 17"/>
</dbReference>
<organism evidence="1 2">
    <name type="scientific">Chloropicon primus</name>
    <dbReference type="NCBI Taxonomy" id="1764295"/>
    <lineage>
        <taxon>Eukaryota</taxon>
        <taxon>Viridiplantae</taxon>
        <taxon>Chlorophyta</taxon>
        <taxon>Chloropicophyceae</taxon>
        <taxon>Chloropicales</taxon>
        <taxon>Chloropicaceae</taxon>
        <taxon>Chloropicon</taxon>
    </lineage>
</organism>
<evidence type="ECO:0000313" key="1">
    <source>
        <dbReference type="EMBL" id="QDZ25512.1"/>
    </source>
</evidence>
<dbReference type="OrthoDB" id="272072at2759"/>
<dbReference type="SUPFAM" id="SSF47473">
    <property type="entry name" value="EF-hand"/>
    <property type="match status" value="1"/>
</dbReference>
<accession>A0A5B8N0H0</accession>
<name>A0A5B8N0H0_9CHLO</name>
<dbReference type="PANTHER" id="PTHR20875">
    <property type="entry name" value="EF-HAND CALCIUM-BINDING DOMAIN-CONTAINING PROTEIN 6-RELATED"/>
    <property type="match status" value="1"/>
</dbReference>
<dbReference type="InterPro" id="IPR011992">
    <property type="entry name" value="EF-hand-dom_pair"/>
</dbReference>
<dbReference type="PANTHER" id="PTHR20875:SF0">
    <property type="entry name" value="GH12158P"/>
    <property type="match status" value="1"/>
</dbReference>
<evidence type="ECO:0000313" key="2">
    <source>
        <dbReference type="Proteomes" id="UP000316726"/>
    </source>
</evidence>